<keyword evidence="2" id="KW-0489">Methyltransferase</keyword>
<organism evidence="2 3">
    <name type="scientific">Tannerella forsythia</name>
    <name type="common">Bacteroides forsythus</name>
    <dbReference type="NCBI Taxonomy" id="28112"/>
    <lineage>
        <taxon>Bacteria</taxon>
        <taxon>Pseudomonadati</taxon>
        <taxon>Bacteroidota</taxon>
        <taxon>Bacteroidia</taxon>
        <taxon>Bacteroidales</taxon>
        <taxon>Tannerellaceae</taxon>
        <taxon>Tannerella</taxon>
    </lineage>
</organism>
<keyword evidence="2" id="KW-0808">Transferase</keyword>
<dbReference type="GO" id="GO:0032259">
    <property type="term" value="P:methylation"/>
    <property type="evidence" value="ECO:0007669"/>
    <property type="project" value="UniProtKB-KW"/>
</dbReference>
<name>A0A3P1XS87_TANFO</name>
<reference evidence="2 3" key="1">
    <citation type="submission" date="2018-11" db="EMBL/GenBank/DDBJ databases">
        <title>Genomes From Bacteria Associated with the Canine Oral Cavity: a Test Case for Automated Genome-Based Taxonomic Assignment.</title>
        <authorList>
            <person name="Coil D.A."/>
            <person name="Jospin G."/>
            <person name="Darling A.E."/>
            <person name="Wallis C."/>
            <person name="Davis I.J."/>
            <person name="Harris S."/>
            <person name="Eisen J.A."/>
            <person name="Holcombe L.J."/>
            <person name="O'Flynn C."/>
        </authorList>
    </citation>
    <scope>NUCLEOTIDE SEQUENCE [LARGE SCALE GENOMIC DNA]</scope>
    <source>
        <strain evidence="2 3">OH2617_COT-023</strain>
    </source>
</reference>
<comment type="caution">
    <text evidence="2">The sequence shown here is derived from an EMBL/GenBank/DDBJ whole genome shotgun (WGS) entry which is preliminary data.</text>
</comment>
<accession>A0A3P1XS87</accession>
<dbReference type="Gene3D" id="3.40.50.150">
    <property type="entry name" value="Vaccinia Virus protein VP39"/>
    <property type="match status" value="1"/>
</dbReference>
<gene>
    <name evidence="2" type="ORF">EII40_05875</name>
</gene>
<dbReference type="GO" id="GO:0008757">
    <property type="term" value="F:S-adenosylmethionine-dependent methyltransferase activity"/>
    <property type="evidence" value="ECO:0007669"/>
    <property type="project" value="InterPro"/>
</dbReference>
<evidence type="ECO:0000313" key="2">
    <source>
        <dbReference type="EMBL" id="RRD61702.1"/>
    </source>
</evidence>
<dbReference type="EMBL" id="RQYS01000021">
    <property type="protein sequence ID" value="RRD61702.1"/>
    <property type="molecule type" value="Genomic_DNA"/>
</dbReference>
<dbReference type="OrthoDB" id="43862at2"/>
<dbReference type="Proteomes" id="UP000278609">
    <property type="component" value="Unassembled WGS sequence"/>
</dbReference>
<dbReference type="Pfam" id="PF08241">
    <property type="entry name" value="Methyltransf_11"/>
    <property type="match status" value="1"/>
</dbReference>
<feature type="domain" description="Methyltransferase type 11" evidence="1">
    <location>
        <begin position="48"/>
        <end position="141"/>
    </location>
</feature>
<sequence length="258" mass="28762">MDHHHTNTQQGHWILARMGKKVLRPGGKELTAKLIEGLNISPSDDVVEFAPGLGFTAALALRKQPKSYTGIELNEAAAALLQKNICGDNRRIIVGSAAHSSLGAESADKVYGEAMLTMQNDRQKAEIIGEAYRILRKGGYYGIHELGLTPDSLGEEMKREIQKALAQVINVNARPLTANEWAASLEKEGFEIVCVETNPMHLLEKKRVIDDEGFFSALKIGFNILTHPHERRRIKAMRDTFRRYEKHLNAIAMIAVKK</sequence>
<proteinExistence type="predicted"/>
<dbReference type="AlphaFoldDB" id="A0A3P1XS87"/>
<dbReference type="InterPro" id="IPR013216">
    <property type="entry name" value="Methyltransf_11"/>
</dbReference>
<dbReference type="CDD" id="cd02440">
    <property type="entry name" value="AdoMet_MTases"/>
    <property type="match status" value="1"/>
</dbReference>
<protein>
    <submittedName>
        <fullName evidence="2">Class I SAM-dependent methyltransferase</fullName>
    </submittedName>
</protein>
<evidence type="ECO:0000313" key="3">
    <source>
        <dbReference type="Proteomes" id="UP000278609"/>
    </source>
</evidence>
<dbReference type="RefSeq" id="WP_124751349.1">
    <property type="nucleotide sequence ID" value="NZ_RQYS01000021.1"/>
</dbReference>
<evidence type="ECO:0000259" key="1">
    <source>
        <dbReference type="Pfam" id="PF08241"/>
    </source>
</evidence>
<dbReference type="SUPFAM" id="SSF53335">
    <property type="entry name" value="S-adenosyl-L-methionine-dependent methyltransferases"/>
    <property type="match status" value="1"/>
</dbReference>
<dbReference type="InterPro" id="IPR029063">
    <property type="entry name" value="SAM-dependent_MTases_sf"/>
</dbReference>